<dbReference type="InterPro" id="IPR000873">
    <property type="entry name" value="AMP-dep_synth/lig_dom"/>
</dbReference>
<dbReference type="PANTHER" id="PTHR45527:SF1">
    <property type="entry name" value="FATTY ACID SYNTHASE"/>
    <property type="match status" value="1"/>
</dbReference>
<dbReference type="PROSITE" id="PS00455">
    <property type="entry name" value="AMP_BINDING"/>
    <property type="match status" value="1"/>
</dbReference>
<organism evidence="5 6">
    <name type="scientific">Marilutibacter maris</name>
    <dbReference type="NCBI Taxonomy" id="1605891"/>
    <lineage>
        <taxon>Bacteria</taxon>
        <taxon>Pseudomonadati</taxon>
        <taxon>Pseudomonadota</taxon>
        <taxon>Gammaproteobacteria</taxon>
        <taxon>Lysobacterales</taxon>
        <taxon>Lysobacteraceae</taxon>
        <taxon>Marilutibacter</taxon>
    </lineage>
</organism>
<dbReference type="GO" id="GO:0005737">
    <property type="term" value="C:cytoplasm"/>
    <property type="evidence" value="ECO:0007669"/>
    <property type="project" value="TreeGrafter"/>
</dbReference>
<feature type="domain" description="AMP-binding enzyme C-terminal" evidence="4">
    <location>
        <begin position="401"/>
        <end position="472"/>
    </location>
</feature>
<gene>
    <name evidence="5" type="ORF">FKV24_013105</name>
</gene>
<evidence type="ECO:0000256" key="1">
    <source>
        <dbReference type="ARBA" id="ARBA00022450"/>
    </source>
</evidence>
<evidence type="ECO:0000313" key="5">
    <source>
        <dbReference type="EMBL" id="KAB8177360.1"/>
    </source>
</evidence>
<dbReference type="RefSeq" id="WP_141482687.1">
    <property type="nucleotide sequence ID" value="NZ_VICD02000225.1"/>
</dbReference>
<dbReference type="Proteomes" id="UP000320431">
    <property type="component" value="Unassembled WGS sequence"/>
</dbReference>
<dbReference type="Pfam" id="PF13193">
    <property type="entry name" value="AMP-binding_C"/>
    <property type="match status" value="1"/>
</dbReference>
<dbReference type="FunFam" id="3.30.300.30:FF:000010">
    <property type="entry name" value="Enterobactin synthetase component F"/>
    <property type="match status" value="1"/>
</dbReference>
<comment type="caution">
    <text evidence="5">The sequence shown here is derived from an EMBL/GenBank/DDBJ whole genome shotgun (WGS) entry which is preliminary data.</text>
</comment>
<dbReference type="EMBL" id="VICD02000225">
    <property type="protein sequence ID" value="KAB8177360.1"/>
    <property type="molecule type" value="Genomic_DNA"/>
</dbReference>
<dbReference type="InterPro" id="IPR042099">
    <property type="entry name" value="ANL_N_sf"/>
</dbReference>
<dbReference type="GO" id="GO:0044550">
    <property type="term" value="P:secondary metabolite biosynthetic process"/>
    <property type="evidence" value="ECO:0007669"/>
    <property type="project" value="TreeGrafter"/>
</dbReference>
<proteinExistence type="predicted"/>
<dbReference type="FunFam" id="2.30.38.10:FF:000001">
    <property type="entry name" value="Non-ribosomal peptide synthetase PvdI"/>
    <property type="match status" value="1"/>
</dbReference>
<dbReference type="InterPro" id="IPR025110">
    <property type="entry name" value="AMP-bd_C"/>
</dbReference>
<feature type="non-terminal residue" evidence="5">
    <location>
        <position position="1"/>
    </location>
</feature>
<dbReference type="Gene3D" id="3.30.300.30">
    <property type="match status" value="1"/>
</dbReference>
<keyword evidence="1" id="KW-0596">Phosphopantetheine</keyword>
<feature type="domain" description="AMP-dependent synthetase/ligase" evidence="3">
    <location>
        <begin position="23"/>
        <end position="122"/>
    </location>
</feature>
<sequence length="487" mass="51480">DGLLALAGGDLPFDAEATLHGRFARQAALTPGAPAVVGTTVRLSFGELDRRADDLARRLRARGIGPDTLVGISLPRDTDLVVAILGVLKTGAAYVPIDPGYPEARRAYLIADSGVAHVIERIDQETAGGDDGGSVAGDGHGLAYVLYTSGSTGQPKGVMVEHRAVMNLAANLARDTADIEGAWGWVASYAFDASVQGLAELANGRCLVMIGDEEKRDPGLLRERIRSHGIGLLDATPSLVELWLSLGLEDVLPSMIIGGEAIAPGLWQALVRWQQRYGRTALNVYGPTECCVNSTVARIAGEAPTIGRALSNVRTYVVDSGGALAPRGAVGELCIGGTGVGRGYWGRPELTAERFVANPHGEGRLYRSGDLVRYRSDGQLEYLGRNDDQVKIRGFRIELGEIEQQVRRVDGVGNATVVVREDIPGEPRLVAYATGAVAGETVLAALERELPGYMVPAALVMLEQLPLTANGKVDRNALPAPTLSESA</sequence>
<dbReference type="InterPro" id="IPR020845">
    <property type="entry name" value="AMP-binding_CS"/>
</dbReference>
<accession>A0A508AQ11</accession>
<dbReference type="PANTHER" id="PTHR45527">
    <property type="entry name" value="NONRIBOSOMAL PEPTIDE SYNTHETASE"/>
    <property type="match status" value="1"/>
</dbReference>
<evidence type="ECO:0000256" key="2">
    <source>
        <dbReference type="ARBA" id="ARBA00022553"/>
    </source>
</evidence>
<dbReference type="GO" id="GO:0031177">
    <property type="term" value="F:phosphopantetheine binding"/>
    <property type="evidence" value="ECO:0007669"/>
    <property type="project" value="TreeGrafter"/>
</dbReference>
<dbReference type="InterPro" id="IPR010071">
    <property type="entry name" value="AA_adenyl_dom"/>
</dbReference>
<name>A0A508AQ11_9GAMM</name>
<feature type="domain" description="AMP-dependent synthetase/ligase" evidence="3">
    <location>
        <begin position="138"/>
        <end position="345"/>
    </location>
</feature>
<dbReference type="GO" id="GO:0043041">
    <property type="term" value="P:amino acid activation for nonribosomal peptide biosynthetic process"/>
    <property type="evidence" value="ECO:0007669"/>
    <property type="project" value="TreeGrafter"/>
</dbReference>
<evidence type="ECO:0000259" key="4">
    <source>
        <dbReference type="Pfam" id="PF13193"/>
    </source>
</evidence>
<dbReference type="Pfam" id="PF00501">
    <property type="entry name" value="AMP-binding"/>
    <property type="match status" value="2"/>
</dbReference>
<dbReference type="AlphaFoldDB" id="A0A508AQ11"/>
<evidence type="ECO:0000259" key="3">
    <source>
        <dbReference type="Pfam" id="PF00501"/>
    </source>
</evidence>
<dbReference type="NCBIfam" id="TIGR01733">
    <property type="entry name" value="AA-adenyl-dom"/>
    <property type="match status" value="1"/>
</dbReference>
<dbReference type="InterPro" id="IPR045851">
    <property type="entry name" value="AMP-bd_C_sf"/>
</dbReference>
<reference evidence="5 6" key="1">
    <citation type="submission" date="2019-10" db="EMBL/GenBank/DDBJ databases">
        <title>Lysobacter alkalisoli sp. nov., isolated from saline-alkaline soil.</title>
        <authorList>
            <person name="Sun J.-Q."/>
        </authorList>
    </citation>
    <scope>NUCLEOTIDE SEQUENCE [LARGE SCALE GENOMIC DNA]</scope>
    <source>
        <strain evidence="5 6">KCTC 42381</strain>
    </source>
</reference>
<dbReference type="Gene3D" id="3.40.50.12780">
    <property type="entry name" value="N-terminal domain of ligase-like"/>
    <property type="match status" value="1"/>
</dbReference>
<dbReference type="SUPFAM" id="SSF56801">
    <property type="entry name" value="Acetyl-CoA synthetase-like"/>
    <property type="match status" value="1"/>
</dbReference>
<dbReference type="CDD" id="cd05930">
    <property type="entry name" value="A_NRPS"/>
    <property type="match status" value="1"/>
</dbReference>
<protein>
    <submittedName>
        <fullName evidence="5">Amino acid adenylation domain-containing protein</fullName>
    </submittedName>
</protein>
<evidence type="ECO:0000313" key="6">
    <source>
        <dbReference type="Proteomes" id="UP000320431"/>
    </source>
</evidence>
<keyword evidence="2" id="KW-0597">Phosphoprotein</keyword>
<feature type="non-terminal residue" evidence="5">
    <location>
        <position position="487"/>
    </location>
</feature>